<evidence type="ECO:0000313" key="5">
    <source>
        <dbReference type="Proteomes" id="UP001589758"/>
    </source>
</evidence>
<comment type="similarity">
    <text evidence="3">Belongs to the DNA gyrase inhibitor YacG family.</text>
</comment>
<keyword evidence="2 3" id="KW-0862">Zinc</keyword>
<gene>
    <name evidence="3 4" type="primary">yacG</name>
    <name evidence="4" type="ORF">ACFFIT_11345</name>
</gene>
<keyword evidence="5" id="KW-1185">Reference proteome</keyword>
<sequence>MSNLIIVKCPTCQTDVVFAHISPFRPFCSKRCQLIDLGEWADEKKSIPGSPVLDEGEFWEKDLDNQ</sequence>
<name>A0ABV6CCG0_9GAMM</name>
<dbReference type="EMBL" id="JBHLXE010000108">
    <property type="protein sequence ID" value="MFC0180666.1"/>
    <property type="molecule type" value="Genomic_DNA"/>
</dbReference>
<dbReference type="PANTHER" id="PTHR36150:SF1">
    <property type="entry name" value="DNA GYRASE INHIBITOR YACG"/>
    <property type="match status" value="1"/>
</dbReference>
<dbReference type="SUPFAM" id="SSF57716">
    <property type="entry name" value="Glucocorticoid receptor-like (DNA-binding domain)"/>
    <property type="match status" value="1"/>
</dbReference>
<comment type="function">
    <text evidence="3">Inhibits all the catalytic activities of DNA gyrase by preventing its interaction with DNA. Acts by binding directly to the C-terminal domain of GyrB, which probably disrupts DNA binding by the gyrase.</text>
</comment>
<comment type="caution">
    <text evidence="4">The sequence shown here is derived from an EMBL/GenBank/DDBJ whole genome shotgun (WGS) entry which is preliminary data.</text>
</comment>
<feature type="binding site" evidence="3">
    <location>
        <position position="28"/>
    </location>
    <ligand>
        <name>Zn(2+)</name>
        <dbReference type="ChEBI" id="CHEBI:29105"/>
    </ligand>
</feature>
<dbReference type="RefSeq" id="WP_385877789.1">
    <property type="nucleotide sequence ID" value="NZ_JBHLXE010000108.1"/>
</dbReference>
<dbReference type="InterPro" id="IPR013088">
    <property type="entry name" value="Znf_NHR/GATA"/>
</dbReference>
<accession>A0ABV6CCG0</accession>
<protein>
    <recommendedName>
        <fullName evidence="3">DNA gyrase inhibitor YacG</fullName>
    </recommendedName>
</protein>
<evidence type="ECO:0000256" key="1">
    <source>
        <dbReference type="ARBA" id="ARBA00022723"/>
    </source>
</evidence>
<reference evidence="4 5" key="1">
    <citation type="submission" date="2024-09" db="EMBL/GenBank/DDBJ databases">
        <authorList>
            <person name="Sun Q."/>
            <person name="Mori K."/>
        </authorList>
    </citation>
    <scope>NUCLEOTIDE SEQUENCE [LARGE SCALE GENOMIC DNA]</scope>
    <source>
        <strain evidence="4 5">CCM 8545</strain>
    </source>
</reference>
<dbReference type="NCBIfam" id="NF001638">
    <property type="entry name" value="PRK00418.1"/>
    <property type="match status" value="1"/>
</dbReference>
<proteinExistence type="inferred from homology"/>
<evidence type="ECO:0000313" key="4">
    <source>
        <dbReference type="EMBL" id="MFC0180666.1"/>
    </source>
</evidence>
<feature type="binding site" evidence="3">
    <location>
        <position position="32"/>
    </location>
    <ligand>
        <name>Zn(2+)</name>
        <dbReference type="ChEBI" id="CHEBI:29105"/>
    </ligand>
</feature>
<dbReference type="HAMAP" id="MF_00649">
    <property type="entry name" value="DNA_gyrase_inhibitor_YacG"/>
    <property type="match status" value="1"/>
</dbReference>
<keyword evidence="1 3" id="KW-0479">Metal-binding</keyword>
<dbReference type="Proteomes" id="UP001589758">
    <property type="component" value="Unassembled WGS sequence"/>
</dbReference>
<comment type="subunit">
    <text evidence="3">Interacts with GyrB.</text>
</comment>
<comment type="cofactor">
    <cofactor evidence="3">
        <name>Zn(2+)</name>
        <dbReference type="ChEBI" id="CHEBI:29105"/>
    </cofactor>
    <text evidence="3">Binds 1 zinc ion.</text>
</comment>
<dbReference type="PANTHER" id="PTHR36150">
    <property type="entry name" value="DNA GYRASE INHIBITOR YACG"/>
    <property type="match status" value="1"/>
</dbReference>
<feature type="binding site" evidence="3">
    <location>
        <position position="12"/>
    </location>
    <ligand>
        <name>Zn(2+)</name>
        <dbReference type="ChEBI" id="CHEBI:29105"/>
    </ligand>
</feature>
<evidence type="ECO:0000256" key="2">
    <source>
        <dbReference type="ARBA" id="ARBA00022833"/>
    </source>
</evidence>
<dbReference type="Gene3D" id="3.30.50.10">
    <property type="entry name" value="Erythroid Transcription Factor GATA-1, subunit A"/>
    <property type="match status" value="1"/>
</dbReference>
<dbReference type="Pfam" id="PF03884">
    <property type="entry name" value="YacG"/>
    <property type="match status" value="1"/>
</dbReference>
<dbReference type="InterPro" id="IPR005584">
    <property type="entry name" value="DNA_gyrase_inhibitor_YacG"/>
</dbReference>
<feature type="binding site" evidence="3">
    <location>
        <position position="9"/>
    </location>
    <ligand>
        <name>Zn(2+)</name>
        <dbReference type="ChEBI" id="CHEBI:29105"/>
    </ligand>
</feature>
<evidence type="ECO:0000256" key="3">
    <source>
        <dbReference type="HAMAP-Rule" id="MF_00649"/>
    </source>
</evidence>
<organism evidence="4 5">
    <name type="scientific">Thorsellia kenyensis</name>
    <dbReference type="NCBI Taxonomy" id="1549888"/>
    <lineage>
        <taxon>Bacteria</taxon>
        <taxon>Pseudomonadati</taxon>
        <taxon>Pseudomonadota</taxon>
        <taxon>Gammaproteobacteria</taxon>
        <taxon>Enterobacterales</taxon>
        <taxon>Thorselliaceae</taxon>
        <taxon>Thorsellia</taxon>
    </lineage>
</organism>